<evidence type="ECO:0000259" key="1">
    <source>
        <dbReference type="SMART" id="SM00871"/>
    </source>
</evidence>
<dbReference type="SUPFAM" id="SSF55136">
    <property type="entry name" value="Probable bacterial effector-binding domain"/>
    <property type="match status" value="1"/>
</dbReference>
<dbReference type="Gene3D" id="3.20.80.10">
    <property type="entry name" value="Regulatory factor, effector binding domain"/>
    <property type="match status" value="1"/>
</dbReference>
<dbReference type="RefSeq" id="WP_062417661.1">
    <property type="nucleotide sequence ID" value="NZ_DF967974.1"/>
</dbReference>
<sequence length="152" mass="16575">MTYACQIVHQLPRPVLAVRTRTPVDNLPVVLDAAYKAIEEHLAALGEEPAGPPFVGYFNMDMADLDLQIGFPVARPLPGSGDVQPDILPECHLATCLHTGPYPEMAAAYQALTGFLEQANRTPSGVVYETYLNNPVDTPAEQLSTRIDFILK</sequence>
<organism evidence="2 3">
    <name type="scientific">Levilinea saccharolytica</name>
    <dbReference type="NCBI Taxonomy" id="229921"/>
    <lineage>
        <taxon>Bacteria</taxon>
        <taxon>Bacillati</taxon>
        <taxon>Chloroflexota</taxon>
        <taxon>Anaerolineae</taxon>
        <taxon>Anaerolineales</taxon>
        <taxon>Anaerolineaceae</taxon>
        <taxon>Levilinea</taxon>
    </lineage>
</organism>
<dbReference type="Pfam" id="PF06445">
    <property type="entry name" value="GyrI-like"/>
    <property type="match status" value="1"/>
</dbReference>
<dbReference type="EMBL" id="LGCM01000039">
    <property type="protein sequence ID" value="KPL80719.1"/>
    <property type="molecule type" value="Genomic_DNA"/>
</dbReference>
<comment type="caution">
    <text evidence="2">The sequence shown here is derived from an EMBL/GenBank/DDBJ whole genome shotgun (WGS) entry which is preliminary data.</text>
</comment>
<gene>
    <name evidence="2" type="ORF">ADN01_11375</name>
</gene>
<evidence type="ECO:0000313" key="2">
    <source>
        <dbReference type="EMBL" id="KPL80719.1"/>
    </source>
</evidence>
<reference evidence="2 3" key="1">
    <citation type="submission" date="2015-07" db="EMBL/GenBank/DDBJ databases">
        <title>Genome sequence of Levilinea saccharolytica DSM 16555.</title>
        <authorList>
            <person name="Hemp J."/>
            <person name="Ward L.M."/>
            <person name="Pace L.A."/>
            <person name="Fischer W.W."/>
        </authorList>
    </citation>
    <scope>NUCLEOTIDE SEQUENCE [LARGE SCALE GENOMIC DNA]</scope>
    <source>
        <strain evidence="2 3">KIBI-1</strain>
    </source>
</reference>
<dbReference type="SMART" id="SM00871">
    <property type="entry name" value="AraC_E_bind"/>
    <property type="match status" value="1"/>
</dbReference>
<keyword evidence="3" id="KW-1185">Reference proteome</keyword>
<name>A0A0P6XVT7_9CHLR</name>
<dbReference type="Proteomes" id="UP000050501">
    <property type="component" value="Unassembled WGS sequence"/>
</dbReference>
<proteinExistence type="predicted"/>
<dbReference type="OrthoDB" id="9773308at2"/>
<dbReference type="InterPro" id="IPR029442">
    <property type="entry name" value="GyrI-like"/>
</dbReference>
<dbReference type="InterPro" id="IPR010499">
    <property type="entry name" value="AraC_E-bd"/>
</dbReference>
<evidence type="ECO:0000313" key="3">
    <source>
        <dbReference type="Proteomes" id="UP000050501"/>
    </source>
</evidence>
<protein>
    <submittedName>
        <fullName evidence="2">Transcriptional regulator</fullName>
    </submittedName>
</protein>
<dbReference type="STRING" id="229921.ADN01_11375"/>
<dbReference type="AlphaFoldDB" id="A0A0P6XVT7"/>
<dbReference type="InterPro" id="IPR011256">
    <property type="entry name" value="Reg_factor_effector_dom_sf"/>
</dbReference>
<accession>A0A0P6XVT7</accession>
<feature type="domain" description="AraC effector-binding" evidence="1">
    <location>
        <begin position="3"/>
        <end position="152"/>
    </location>
</feature>